<dbReference type="InterPro" id="IPR011125">
    <property type="entry name" value="Znf_HypF"/>
</dbReference>
<dbReference type="Gene3D" id="3.90.870.50">
    <property type="match status" value="1"/>
</dbReference>
<dbReference type="Pfam" id="PF22521">
    <property type="entry name" value="HypF_C_2"/>
    <property type="match status" value="1"/>
</dbReference>
<evidence type="ECO:0000256" key="3">
    <source>
        <dbReference type="ARBA" id="ARBA00022598"/>
    </source>
</evidence>
<dbReference type="GO" id="GO:0016874">
    <property type="term" value="F:ligase activity"/>
    <property type="evidence" value="ECO:0007669"/>
    <property type="project" value="UniProtKB-UniRule"/>
</dbReference>
<evidence type="ECO:0000259" key="11">
    <source>
        <dbReference type="PROSITE" id="PS51163"/>
    </source>
</evidence>
<dbReference type="InterPro" id="IPR041440">
    <property type="entry name" value="HypF_C"/>
</dbReference>
<dbReference type="PANTHER" id="PTHR42959:SF1">
    <property type="entry name" value="CARBAMOYLTRANSFERASE HYPF"/>
    <property type="match status" value="1"/>
</dbReference>
<keyword evidence="4" id="KW-0479">Metal-binding</keyword>
<dbReference type="GO" id="GO:0016743">
    <property type="term" value="F:carboxyl- or carbamoyltransferase activity"/>
    <property type="evidence" value="ECO:0007669"/>
    <property type="project" value="UniProtKB-UniRule"/>
</dbReference>
<dbReference type="SUPFAM" id="SSF55821">
    <property type="entry name" value="YrdC/RibB"/>
    <property type="match status" value="1"/>
</dbReference>
<dbReference type="PROSITE" id="PS00150">
    <property type="entry name" value="ACYLPHOSPHATASE_1"/>
    <property type="match status" value="1"/>
</dbReference>
<dbReference type="InterPro" id="IPR055128">
    <property type="entry name" value="HypF_C_2"/>
</dbReference>
<evidence type="ECO:0000313" key="13">
    <source>
        <dbReference type="Proteomes" id="UP000324159"/>
    </source>
</evidence>
<feature type="domain" description="Acylphosphatase-like" evidence="10">
    <location>
        <begin position="28"/>
        <end position="114"/>
    </location>
</feature>
<dbReference type="GO" id="GO:0003998">
    <property type="term" value="F:acylphosphatase activity"/>
    <property type="evidence" value="ECO:0007669"/>
    <property type="project" value="UniProtKB-EC"/>
</dbReference>
<dbReference type="InterPro" id="IPR036046">
    <property type="entry name" value="Acylphosphatase-like_dom_sf"/>
</dbReference>
<dbReference type="Proteomes" id="UP000324159">
    <property type="component" value="Unassembled WGS sequence"/>
</dbReference>
<name>A0A5D3WLE5_9BACT</name>
<proteinExistence type="inferred from homology"/>
<keyword evidence="5" id="KW-0863">Zinc-finger</keyword>
<comment type="pathway">
    <text evidence="1">Protein modification; [NiFe] hydrogenase maturation.</text>
</comment>
<evidence type="ECO:0000256" key="7">
    <source>
        <dbReference type="ARBA" id="ARBA00048220"/>
    </source>
</evidence>
<dbReference type="InterPro" id="IPR006070">
    <property type="entry name" value="Sua5-like_dom"/>
</dbReference>
<dbReference type="UniPathway" id="UPA00335"/>
<dbReference type="EMBL" id="VNIB01000005">
    <property type="protein sequence ID" value="TYO98783.1"/>
    <property type="molecule type" value="Genomic_DNA"/>
</dbReference>
<dbReference type="GO" id="GO:0003725">
    <property type="term" value="F:double-stranded RNA binding"/>
    <property type="evidence" value="ECO:0007669"/>
    <property type="project" value="InterPro"/>
</dbReference>
<feature type="active site" evidence="9">
    <location>
        <position position="43"/>
    </location>
</feature>
<comment type="caution">
    <text evidence="12">The sequence shown here is derived from an EMBL/GenBank/DDBJ whole genome shotgun (WGS) entry which is preliminary data.</text>
</comment>
<evidence type="ECO:0000256" key="4">
    <source>
        <dbReference type="ARBA" id="ARBA00022723"/>
    </source>
</evidence>
<dbReference type="InterPro" id="IPR017968">
    <property type="entry name" value="Acylphosphatase_CS"/>
</dbReference>
<dbReference type="Pfam" id="PF00708">
    <property type="entry name" value="Acylphosphatase"/>
    <property type="match status" value="1"/>
</dbReference>
<comment type="catalytic activity">
    <reaction evidence="7">
        <text>C-terminal L-cysteinyl-[HypE protein] + carbamoyl phosphate + ATP + H2O = C-terminal S-carboxamide-L-cysteinyl-[HypE protein] + AMP + phosphate + diphosphate + H(+)</text>
        <dbReference type="Rhea" id="RHEA:55636"/>
        <dbReference type="Rhea" id="RHEA-COMP:14247"/>
        <dbReference type="Rhea" id="RHEA-COMP:14392"/>
        <dbReference type="ChEBI" id="CHEBI:15377"/>
        <dbReference type="ChEBI" id="CHEBI:15378"/>
        <dbReference type="ChEBI" id="CHEBI:30616"/>
        <dbReference type="ChEBI" id="CHEBI:33019"/>
        <dbReference type="ChEBI" id="CHEBI:43474"/>
        <dbReference type="ChEBI" id="CHEBI:58228"/>
        <dbReference type="ChEBI" id="CHEBI:76913"/>
        <dbReference type="ChEBI" id="CHEBI:139126"/>
        <dbReference type="ChEBI" id="CHEBI:456215"/>
    </reaction>
</comment>
<dbReference type="Pfam" id="PF01300">
    <property type="entry name" value="Sua5_yciO_yrdC"/>
    <property type="match status" value="1"/>
</dbReference>
<keyword evidence="12" id="KW-0808">Transferase</keyword>
<evidence type="ECO:0000256" key="5">
    <source>
        <dbReference type="ARBA" id="ARBA00022771"/>
    </source>
</evidence>
<dbReference type="InterPro" id="IPR051060">
    <property type="entry name" value="Carbamoyltrans_HypF-like"/>
</dbReference>
<dbReference type="InterPro" id="IPR004421">
    <property type="entry name" value="Carbamoyltransferase_HypF"/>
</dbReference>
<comment type="catalytic activity">
    <reaction evidence="9">
        <text>an acyl phosphate + H2O = a carboxylate + phosphate + H(+)</text>
        <dbReference type="Rhea" id="RHEA:14965"/>
        <dbReference type="ChEBI" id="CHEBI:15377"/>
        <dbReference type="ChEBI" id="CHEBI:15378"/>
        <dbReference type="ChEBI" id="CHEBI:29067"/>
        <dbReference type="ChEBI" id="CHEBI:43474"/>
        <dbReference type="ChEBI" id="CHEBI:59918"/>
        <dbReference type="EC" id="3.6.1.7"/>
    </reaction>
</comment>
<dbReference type="AlphaFoldDB" id="A0A5D3WLE5"/>
<dbReference type="InterPro" id="IPR043129">
    <property type="entry name" value="ATPase_NBD"/>
</dbReference>
<dbReference type="EC" id="6.2.-.-" evidence="8"/>
<sequence>MLISSLSARTIHATHERKYVTFMACHIRRSIEIEGIVQGVGFRPFVYQLAQKHRLSGWVLNDARGVKIEVEGDAAAVDAFVQALQTEHPPLAVITSLQTREQPAAGGSGFEIRQSVHGADARAQIAPDTHVCDDCLRELFDPADRRYRYPFINCTNCGPRYTIIEGIPYDRPKTTMADFPMCDACRAEYENPGSRRFHAQPNACPDCGPQLRLTDADRLDIAGDPLKEAVRLLSQGAVVAIKGLGGYHLAVDATNDAAVAKLRRRKARDEKPFALMAFDLERVRRFARFDAIEERLLTGPEHPIVLLRQRPGHSLSPLVAPDNRYFGVMLPYTPLHHLLLESFDALVMTSANFSDEPILYRDDEAAERLRGVADAWLTHNRRIHVRADDSIARVMAGQALLIRRARGYVPRGILLPRPQTPVLAVGAELKNTLCLTRDDRAYLSQHIGDLKNAGVLDSLDEIRRHLERVLEVQPRLVAHDLHPDYLSTRFAEEFAELPKLAVQHHHAHLASCLAEHGHPGPAIGVIFDGIGLGEDGTIWGGEFLVGDLASFRRAGHLRSVPMPGGDAATREPWRMAASYLQHAYGDDWPRLPLVERRSEDDIRLLRQMMAKGLNAPLTSSCGRLFDAVAALAGLREEVSYEGQAALGLEMAISGPKTDRLYGWDLAEQNGTLIIETAPLIRDLVDDVLAGVDAGRIACRFHLSLARIVVAVCRELRTREGLNVVVLSGGVFQNRFLTETISSWLQAESFEVLRHSLVPPNDGGLALGQAVVAGARYEEAGA</sequence>
<dbReference type="GO" id="GO:0051604">
    <property type="term" value="P:protein maturation"/>
    <property type="evidence" value="ECO:0007669"/>
    <property type="project" value="TreeGrafter"/>
</dbReference>
<dbReference type="InterPro" id="IPR001792">
    <property type="entry name" value="Acylphosphatase-like_dom"/>
</dbReference>
<dbReference type="Gene3D" id="3.30.420.360">
    <property type="match status" value="1"/>
</dbReference>
<dbReference type="GO" id="GO:0008270">
    <property type="term" value="F:zinc ion binding"/>
    <property type="evidence" value="ECO:0007669"/>
    <property type="project" value="UniProtKB-KW"/>
</dbReference>
<dbReference type="Pfam" id="PF07503">
    <property type="entry name" value="zf-HYPF"/>
    <property type="match status" value="2"/>
</dbReference>
<comment type="similarity">
    <text evidence="2 8">Belongs to the carbamoyltransferase HypF family.</text>
</comment>
<evidence type="ECO:0000259" key="10">
    <source>
        <dbReference type="PROSITE" id="PS51160"/>
    </source>
</evidence>
<dbReference type="PROSITE" id="PS51160">
    <property type="entry name" value="ACYLPHOSPHATASE_3"/>
    <property type="match status" value="1"/>
</dbReference>
<dbReference type="Pfam" id="PF17788">
    <property type="entry name" value="HypF_C"/>
    <property type="match status" value="1"/>
</dbReference>
<evidence type="ECO:0000256" key="8">
    <source>
        <dbReference type="PIRNR" id="PIRNR006256"/>
    </source>
</evidence>
<keyword evidence="13" id="KW-1185">Reference proteome</keyword>
<dbReference type="InterPro" id="IPR017945">
    <property type="entry name" value="DHBP_synth_RibB-like_a/b_dom"/>
</dbReference>
<evidence type="ECO:0000256" key="9">
    <source>
        <dbReference type="PROSITE-ProRule" id="PRU00520"/>
    </source>
</evidence>
<dbReference type="FunFam" id="3.30.420.40:FF:000124">
    <property type="entry name" value="Carbamoyltransferase HypF"/>
    <property type="match status" value="1"/>
</dbReference>
<feature type="domain" description="YrdC-like" evidence="11">
    <location>
        <begin position="223"/>
        <end position="407"/>
    </location>
</feature>
<dbReference type="Gene3D" id="3.30.110.120">
    <property type="match status" value="1"/>
</dbReference>
<evidence type="ECO:0000256" key="6">
    <source>
        <dbReference type="ARBA" id="ARBA00022833"/>
    </source>
</evidence>
<reference evidence="12 13" key="1">
    <citation type="submission" date="2019-07" db="EMBL/GenBank/DDBJ databases">
        <title>Genomic Encyclopedia of Type Strains, Phase IV (KMG-IV): sequencing the most valuable type-strain genomes for metagenomic binning, comparative biology and taxonomic classification.</title>
        <authorList>
            <person name="Goeker M."/>
        </authorList>
    </citation>
    <scope>NUCLEOTIDE SEQUENCE [LARGE SCALE GENOMIC DNA]</scope>
    <source>
        <strain evidence="12 13">SS015</strain>
    </source>
</reference>
<keyword evidence="6" id="KW-0862">Zinc</keyword>
<evidence type="ECO:0000313" key="12">
    <source>
        <dbReference type="EMBL" id="TYO98783.1"/>
    </source>
</evidence>
<keyword evidence="9" id="KW-0378">Hydrolase</keyword>
<feature type="active site" evidence="9">
    <location>
        <position position="61"/>
    </location>
</feature>
<dbReference type="NCBIfam" id="TIGR00143">
    <property type="entry name" value="hypF"/>
    <property type="match status" value="1"/>
</dbReference>
<keyword evidence="3" id="KW-0436">Ligase</keyword>
<dbReference type="PANTHER" id="PTHR42959">
    <property type="entry name" value="CARBAMOYLTRANSFERASE"/>
    <property type="match status" value="1"/>
</dbReference>
<protein>
    <recommendedName>
        <fullName evidence="8">Carbamoyltransferase</fullName>
        <ecNumber evidence="8">6.2.-.-</ecNumber>
    </recommendedName>
</protein>
<evidence type="ECO:0000256" key="1">
    <source>
        <dbReference type="ARBA" id="ARBA00004711"/>
    </source>
</evidence>
<accession>A0A5D3WLE5</accession>
<dbReference type="PROSITE" id="PS51163">
    <property type="entry name" value="YRDC"/>
    <property type="match status" value="1"/>
</dbReference>
<dbReference type="Gene3D" id="3.30.420.40">
    <property type="match status" value="1"/>
</dbReference>
<gene>
    <name evidence="12" type="ORF">EDC39_105152</name>
</gene>
<organism evidence="12 13">
    <name type="scientific">Geothermobacter ehrlichii</name>
    <dbReference type="NCBI Taxonomy" id="213224"/>
    <lineage>
        <taxon>Bacteria</taxon>
        <taxon>Pseudomonadati</taxon>
        <taxon>Thermodesulfobacteriota</taxon>
        <taxon>Desulfuromonadia</taxon>
        <taxon>Desulfuromonadales</taxon>
        <taxon>Geothermobacteraceae</taxon>
        <taxon>Geothermobacter</taxon>
    </lineage>
</organism>
<dbReference type="SUPFAM" id="SSF54975">
    <property type="entry name" value="Acylphosphatase/BLUF domain-like"/>
    <property type="match status" value="1"/>
</dbReference>
<evidence type="ECO:0000256" key="2">
    <source>
        <dbReference type="ARBA" id="ARBA00008097"/>
    </source>
</evidence>
<dbReference type="PIRSF" id="PIRSF006256">
    <property type="entry name" value="CMPcnvr_hdrg_mat"/>
    <property type="match status" value="1"/>
</dbReference>
<dbReference type="SUPFAM" id="SSF53067">
    <property type="entry name" value="Actin-like ATPase domain"/>
    <property type="match status" value="1"/>
</dbReference>